<dbReference type="GO" id="GO:0008794">
    <property type="term" value="F:arsenate reductase (glutaredoxin) activity"/>
    <property type="evidence" value="ECO:0007669"/>
    <property type="project" value="UniProtKB-EC"/>
</dbReference>
<dbReference type="Pfam" id="PF01451">
    <property type="entry name" value="LMWPc"/>
    <property type="match status" value="1"/>
</dbReference>
<proteinExistence type="predicted"/>
<organism evidence="3">
    <name type="scientific">uncultured marine group II/III euryarchaeote KM3_157_C11</name>
    <dbReference type="NCBI Taxonomy" id="1457903"/>
    <lineage>
        <taxon>Archaea</taxon>
        <taxon>Methanobacteriati</taxon>
        <taxon>Methanobacteriota</taxon>
        <taxon>environmental samples</taxon>
    </lineage>
</organism>
<feature type="domain" description="Phosphotyrosine protein phosphatase I" evidence="2">
    <location>
        <begin position="42"/>
        <end position="175"/>
    </location>
</feature>
<keyword evidence="1" id="KW-0059">Arsenical resistance</keyword>
<dbReference type="GO" id="GO:0046685">
    <property type="term" value="P:response to arsenic-containing substance"/>
    <property type="evidence" value="ECO:0007669"/>
    <property type="project" value="UniProtKB-KW"/>
</dbReference>
<dbReference type="AlphaFoldDB" id="A0A075GH63"/>
<accession>A0A075GH63</accession>
<keyword evidence="3" id="KW-0560">Oxidoreductase</keyword>
<dbReference type="Gene3D" id="3.40.50.2300">
    <property type="match status" value="1"/>
</dbReference>
<protein>
    <submittedName>
        <fullName evidence="3">Protein tyrosine phosphatase (ARSC2, arsC)</fullName>
        <ecNumber evidence="3">1.20.4.1</ecNumber>
    </submittedName>
</protein>
<reference evidence="3" key="1">
    <citation type="journal article" date="2014" name="Genome Biol. Evol.">
        <title>Pangenome evidence for extensive interdomain horizontal transfer affecting lineage core and shell genes in uncultured planktonic thaumarchaeota and euryarchaeota.</title>
        <authorList>
            <person name="Deschamps P."/>
            <person name="Zivanovic Y."/>
            <person name="Moreira D."/>
            <person name="Rodriguez-Valera F."/>
            <person name="Lopez-Garcia P."/>
        </authorList>
    </citation>
    <scope>NUCLEOTIDE SEQUENCE</scope>
</reference>
<dbReference type="EMBL" id="KF900651">
    <property type="protein sequence ID" value="AIF02485.1"/>
    <property type="molecule type" value="Genomic_DNA"/>
</dbReference>
<evidence type="ECO:0000313" key="3">
    <source>
        <dbReference type="EMBL" id="AIF02485.1"/>
    </source>
</evidence>
<dbReference type="SUPFAM" id="SSF52788">
    <property type="entry name" value="Phosphotyrosine protein phosphatases I"/>
    <property type="match status" value="1"/>
</dbReference>
<dbReference type="SMART" id="SM00226">
    <property type="entry name" value="LMWPc"/>
    <property type="match status" value="1"/>
</dbReference>
<evidence type="ECO:0000256" key="1">
    <source>
        <dbReference type="ARBA" id="ARBA00022849"/>
    </source>
</evidence>
<evidence type="ECO:0000259" key="2">
    <source>
        <dbReference type="SMART" id="SM00226"/>
    </source>
</evidence>
<dbReference type="InterPro" id="IPR023485">
    <property type="entry name" value="Ptyr_pPase"/>
</dbReference>
<sequence length="179" mass="19324">MVSSGNTARCTTFPQENEGWWDRHLPTSGRQFFGAPPCRAAMHILFVCTGNAARSQIAEGWARYLAPGTTAESAGTRPARLSRRAVAAMAEAGVDISAQRSKPLSATAWRDADIAITLCGSAQEECVALPWSPVTQREHWPIADPVAAPADDEPLAPFRVARDDIRARVEALLATLENK</sequence>
<dbReference type="PANTHER" id="PTHR43428">
    <property type="entry name" value="ARSENATE REDUCTASE"/>
    <property type="match status" value="1"/>
</dbReference>
<dbReference type="PANTHER" id="PTHR43428:SF1">
    <property type="entry name" value="ARSENATE REDUCTASE"/>
    <property type="match status" value="1"/>
</dbReference>
<name>A0A075GH63_9EURY</name>
<dbReference type="EC" id="1.20.4.1" evidence="3"/>
<dbReference type="InterPro" id="IPR036196">
    <property type="entry name" value="Ptyr_pPase_sf"/>
</dbReference>
<gene>
    <name evidence="3" type="primary">ARSC2</name>
    <name evidence="3" type="synonym">arsC</name>
</gene>
<dbReference type="CDD" id="cd16345">
    <property type="entry name" value="LMWP_ArsC"/>
    <property type="match status" value="1"/>
</dbReference>